<keyword evidence="3" id="KW-0482">Metalloprotease</keyword>
<gene>
    <name evidence="3" type="ORF">O3P16_03655</name>
</gene>
<dbReference type="InterPro" id="IPR052710">
    <property type="entry name" value="CAAX_protease"/>
</dbReference>
<feature type="domain" description="CAAX prenyl protease 2/Lysostaphin resistance protein A-like" evidence="2">
    <location>
        <begin position="79"/>
        <end position="170"/>
    </location>
</feature>
<accession>A0ABT4UH13</accession>
<keyword evidence="3" id="KW-0378">Hydrolase</keyword>
<evidence type="ECO:0000313" key="4">
    <source>
        <dbReference type="Proteomes" id="UP001210231"/>
    </source>
</evidence>
<proteinExistence type="predicted"/>
<dbReference type="RefSeq" id="WP_407030219.1">
    <property type="nucleotide sequence ID" value="NZ_JAQGEF010000003.1"/>
</dbReference>
<feature type="transmembrane region" description="Helical" evidence="1">
    <location>
        <begin position="103"/>
        <end position="122"/>
    </location>
</feature>
<organism evidence="3 4">
    <name type="scientific">Polluticaenibacter yanchengensis</name>
    <dbReference type="NCBI Taxonomy" id="3014562"/>
    <lineage>
        <taxon>Bacteria</taxon>
        <taxon>Pseudomonadati</taxon>
        <taxon>Bacteroidota</taxon>
        <taxon>Chitinophagia</taxon>
        <taxon>Chitinophagales</taxon>
        <taxon>Chitinophagaceae</taxon>
        <taxon>Polluticaenibacter</taxon>
    </lineage>
</organism>
<feature type="transmembrane region" description="Helical" evidence="1">
    <location>
        <begin position="134"/>
        <end position="152"/>
    </location>
</feature>
<dbReference type="Pfam" id="PF02517">
    <property type="entry name" value="Rce1-like"/>
    <property type="match status" value="1"/>
</dbReference>
<evidence type="ECO:0000256" key="1">
    <source>
        <dbReference type="SAM" id="Phobius"/>
    </source>
</evidence>
<dbReference type="Proteomes" id="UP001210231">
    <property type="component" value="Unassembled WGS sequence"/>
</dbReference>
<protein>
    <submittedName>
        <fullName evidence="3">CPBP family intramembrane metalloprotease</fullName>
    </submittedName>
</protein>
<keyword evidence="3" id="KW-0645">Protease</keyword>
<dbReference type="PANTHER" id="PTHR36435">
    <property type="entry name" value="SLR1288 PROTEIN"/>
    <property type="match status" value="1"/>
</dbReference>
<feature type="transmembrane region" description="Helical" evidence="1">
    <location>
        <begin position="157"/>
        <end position="176"/>
    </location>
</feature>
<evidence type="ECO:0000259" key="2">
    <source>
        <dbReference type="Pfam" id="PF02517"/>
    </source>
</evidence>
<reference evidence="3 4" key="1">
    <citation type="submission" date="2022-12" db="EMBL/GenBank/DDBJ databases">
        <title>Chitinophagaceae gen. sp. nov., a new member of the family Chitinophagaceae, isolated from soil in a chemical factory.</title>
        <authorList>
            <person name="Ke Z."/>
        </authorList>
    </citation>
    <scope>NUCLEOTIDE SEQUENCE [LARGE SCALE GENOMIC DNA]</scope>
    <source>
        <strain evidence="3 4">LY-5</strain>
    </source>
</reference>
<feature type="transmembrane region" description="Helical" evidence="1">
    <location>
        <begin position="33"/>
        <end position="53"/>
    </location>
</feature>
<feature type="transmembrane region" description="Helical" evidence="1">
    <location>
        <begin position="196"/>
        <end position="217"/>
    </location>
</feature>
<name>A0ABT4UH13_9BACT</name>
<evidence type="ECO:0000313" key="3">
    <source>
        <dbReference type="EMBL" id="MDA3613889.1"/>
    </source>
</evidence>
<comment type="caution">
    <text evidence="3">The sequence shown here is derived from an EMBL/GenBank/DDBJ whole genome shotgun (WGS) entry which is preliminary data.</text>
</comment>
<keyword evidence="1" id="KW-0812">Transmembrane</keyword>
<dbReference type="GO" id="GO:0008237">
    <property type="term" value="F:metallopeptidase activity"/>
    <property type="evidence" value="ECO:0007669"/>
    <property type="project" value="UniProtKB-KW"/>
</dbReference>
<dbReference type="EMBL" id="JAQGEF010000003">
    <property type="protein sequence ID" value="MDA3613889.1"/>
    <property type="molecule type" value="Genomic_DNA"/>
</dbReference>
<dbReference type="PANTHER" id="PTHR36435:SF1">
    <property type="entry name" value="CAAX AMINO TERMINAL PROTEASE FAMILY PROTEIN"/>
    <property type="match status" value="1"/>
</dbReference>
<keyword evidence="1" id="KW-1133">Transmembrane helix</keyword>
<sequence>MLGIIIILLISWLLLWKIKAPDALGLNPNKQRTLHLATGILLSAICCTVYHLASTTFSNNHWQLNKDFTFIIALNSCWWVLKSVLFEELVFRGALLYILSKKWGTFIACLVSAVSFGIYHWFSYNSFGNPVQMAIIFFMTGLFGYALAFAFVKLKSIYLPTSIHLGWNLFSIIVFSNGPLGQQLLVKVNNHKAEGIWSLIIFLFQVLAVPVFTILYVKKRVRS</sequence>
<dbReference type="InterPro" id="IPR003675">
    <property type="entry name" value="Rce1/LyrA-like_dom"/>
</dbReference>
<keyword evidence="1" id="KW-0472">Membrane</keyword>
<keyword evidence="4" id="KW-1185">Reference proteome</keyword>